<dbReference type="Pfam" id="PF05049">
    <property type="entry name" value="IIGP"/>
    <property type="match status" value="1"/>
</dbReference>
<proteinExistence type="inferred from homology"/>
<reference evidence="6" key="1">
    <citation type="submission" date="2025-08" db="UniProtKB">
        <authorList>
            <consortium name="Ensembl"/>
        </authorList>
    </citation>
    <scope>IDENTIFICATION</scope>
</reference>
<dbReference type="InterPro" id="IPR051515">
    <property type="entry name" value="IRG"/>
</dbReference>
<comment type="similarity">
    <text evidence="1">Belongs to the TRAFAC class dynamin-like GTPase superfamily. IRG family.</text>
</comment>
<accession>A0A3P9DR17</accession>
<dbReference type="InterPro" id="IPR007743">
    <property type="entry name" value="Immunity-related_GTPase-like"/>
</dbReference>
<evidence type="ECO:0000256" key="3">
    <source>
        <dbReference type="ARBA" id="ARBA00022801"/>
    </source>
</evidence>
<evidence type="ECO:0000259" key="5">
    <source>
        <dbReference type="PROSITE" id="PS51716"/>
    </source>
</evidence>
<evidence type="ECO:0000256" key="1">
    <source>
        <dbReference type="ARBA" id="ARBA00005429"/>
    </source>
</evidence>
<evidence type="ECO:0000256" key="2">
    <source>
        <dbReference type="ARBA" id="ARBA00022741"/>
    </source>
</evidence>
<dbReference type="GO" id="GO:0005525">
    <property type="term" value="F:GTP binding"/>
    <property type="evidence" value="ECO:0007669"/>
    <property type="project" value="UniProtKB-KW"/>
</dbReference>
<dbReference type="InterPro" id="IPR027417">
    <property type="entry name" value="P-loop_NTPase"/>
</dbReference>
<name>A0A3P9DR17_9CICH</name>
<keyword evidence="7" id="KW-1185">Reference proteome</keyword>
<dbReference type="GO" id="GO:0016020">
    <property type="term" value="C:membrane"/>
    <property type="evidence" value="ECO:0007669"/>
    <property type="project" value="InterPro"/>
</dbReference>
<dbReference type="PANTHER" id="PTHR32341">
    <property type="entry name" value="INTERFERON-INDUCIBLE GTPASE"/>
    <property type="match status" value="1"/>
</dbReference>
<evidence type="ECO:0000313" key="7">
    <source>
        <dbReference type="Proteomes" id="UP000265160"/>
    </source>
</evidence>
<dbReference type="AlphaFoldDB" id="A0A3P9DR17"/>
<dbReference type="PROSITE" id="PS51716">
    <property type="entry name" value="G_IRG"/>
    <property type="match status" value="1"/>
</dbReference>
<dbReference type="Gene3D" id="3.40.50.300">
    <property type="entry name" value="P-loop containing nucleotide triphosphate hydrolases"/>
    <property type="match status" value="1"/>
</dbReference>
<reference evidence="6" key="2">
    <citation type="submission" date="2025-09" db="UniProtKB">
        <authorList>
            <consortium name="Ensembl"/>
        </authorList>
    </citation>
    <scope>IDENTIFICATION</scope>
</reference>
<dbReference type="SUPFAM" id="SSF52540">
    <property type="entry name" value="P-loop containing nucleoside triphosphate hydrolases"/>
    <property type="match status" value="1"/>
</dbReference>
<dbReference type="PANTHER" id="PTHR32341:SF10">
    <property type="entry name" value="INTERFERON-INDUCIBLE GTPASE 5"/>
    <property type="match status" value="1"/>
</dbReference>
<evidence type="ECO:0000256" key="4">
    <source>
        <dbReference type="ARBA" id="ARBA00023134"/>
    </source>
</evidence>
<organism evidence="6 7">
    <name type="scientific">Maylandia zebra</name>
    <name type="common">zebra mbuna</name>
    <dbReference type="NCBI Taxonomy" id="106582"/>
    <lineage>
        <taxon>Eukaryota</taxon>
        <taxon>Metazoa</taxon>
        <taxon>Chordata</taxon>
        <taxon>Craniata</taxon>
        <taxon>Vertebrata</taxon>
        <taxon>Euteleostomi</taxon>
        <taxon>Actinopterygii</taxon>
        <taxon>Neopterygii</taxon>
        <taxon>Teleostei</taxon>
        <taxon>Neoteleostei</taxon>
        <taxon>Acanthomorphata</taxon>
        <taxon>Ovalentaria</taxon>
        <taxon>Cichlomorphae</taxon>
        <taxon>Cichliformes</taxon>
        <taxon>Cichlidae</taxon>
        <taxon>African cichlids</taxon>
        <taxon>Pseudocrenilabrinae</taxon>
        <taxon>Haplochromini</taxon>
        <taxon>Maylandia</taxon>
        <taxon>Maylandia zebra complex</taxon>
    </lineage>
</organism>
<dbReference type="Proteomes" id="UP000265160">
    <property type="component" value="Unplaced"/>
</dbReference>
<evidence type="ECO:0000313" key="6">
    <source>
        <dbReference type="Ensembl" id="ENSMZEP00005037210.1"/>
    </source>
</evidence>
<keyword evidence="4" id="KW-0342">GTP-binding</keyword>
<keyword evidence="3" id="KW-0378">Hydrolase</keyword>
<dbReference type="Ensembl" id="ENSMZET00005038513.1">
    <property type="protein sequence ID" value="ENSMZEP00005037210.1"/>
    <property type="gene ID" value="ENSMZEG00005027732.1"/>
</dbReference>
<sequence>MNDPIGVKSVIENYDTAAAAAKIKKKYLKKTRNIPLNIAVTGESGAGKSTFVNAFRGLTDEDDEAAPANGDSTSEVAAYKHPDYPNVTLWDLPGIGTPMFPAEKYLKRVEFRMFYFFIIVSETHITENDVKLALKIQEMGKKFYFVRSKIDKDLGAERRKRNFSKQRTLTKIKEDCAQGLQAHGIKCSKVFLVSSFKPRKQLPKLKRNAFVLAMPNISLEIIKKKKQAMDLRLPNVACFGRPNVSVPGLTVSVNLPWLHIIIAMVVDAFGLDIPSLWKLAASTGLSYSDLCAVIKSPLAAAEITEKLPLKVLNQVGVTSELRFALTALGCTDRGEAVGHWRHRAL</sequence>
<dbReference type="GeneTree" id="ENSGT00950000183007"/>
<dbReference type="GO" id="GO:0016787">
    <property type="term" value="F:hydrolase activity"/>
    <property type="evidence" value="ECO:0007669"/>
    <property type="project" value="UniProtKB-KW"/>
</dbReference>
<dbReference type="FunFam" id="3.40.50.300:FF:000541">
    <property type="entry name" value="Immunity related GTPase M"/>
    <property type="match status" value="1"/>
</dbReference>
<feature type="domain" description="IRG-type G" evidence="5">
    <location>
        <begin position="34"/>
        <end position="215"/>
    </location>
</feature>
<dbReference type="InterPro" id="IPR030385">
    <property type="entry name" value="G_IRG_dom"/>
</dbReference>
<keyword evidence="2" id="KW-0547">Nucleotide-binding</keyword>
<protein>
    <submittedName>
        <fullName evidence="6">Interferon-inducible GTPase 5</fullName>
    </submittedName>
</protein>